<dbReference type="Gene3D" id="1.20.1280.50">
    <property type="match status" value="1"/>
</dbReference>
<dbReference type="SMART" id="SM00256">
    <property type="entry name" value="FBOX"/>
    <property type="match status" value="1"/>
</dbReference>
<name>A0A2J6RMV9_HYAVF</name>
<dbReference type="InterPro" id="IPR036047">
    <property type="entry name" value="F-box-like_dom_sf"/>
</dbReference>
<dbReference type="STRING" id="1149755.A0A2J6RMV9"/>
<dbReference type="AlphaFoldDB" id="A0A2J6RMV9"/>
<keyword evidence="4" id="KW-1185">Reference proteome</keyword>
<dbReference type="Pfam" id="PF12937">
    <property type="entry name" value="F-box-like"/>
    <property type="match status" value="1"/>
</dbReference>
<accession>A0A2J6RMV9</accession>
<evidence type="ECO:0000313" key="3">
    <source>
        <dbReference type="EMBL" id="PMD39861.1"/>
    </source>
</evidence>
<evidence type="ECO:0000256" key="1">
    <source>
        <dbReference type="SAM" id="MobiDB-lite"/>
    </source>
</evidence>
<dbReference type="PROSITE" id="PS50181">
    <property type="entry name" value="FBOX"/>
    <property type="match status" value="1"/>
</dbReference>
<sequence>MSITALPNDIFLLIVAYLSPRELILSRRVCQKFHDAFTEFELNRHVLLRHYPRARELRNADQDVYVDWSCLFSKVAERYHHLKSGIPRSIEKLPLAKSFVVPQWSRNYGVAPWQRHLQFEEKEAPFHYPDTLWTYEEGLLIFPSADLRRYALYDLETGTISEVDFEPERKIVRRLRLHEKVLVVEWCEIEPYHQLNENEMVFRHFATAYDVIERESEGKWGIVFRNEWKIHFLGMPLNSRDRFFSYHTAQNYALYLWQPNRSAWGEDEPIEALAIWNISSPSTYRPSQDPSGKGKPDDNFEGPRVVRRFSFKDLDFYRIRQRSTPVLRGLELDENHVYVIEEDHRWIVGQQAGHALPRLHKVKTIGIPFVTGPMWVDSCGADGDTSMSFCQRASDSRRRNLAPCWRHEEFPYLTITEARDANAGVVFSARHCFMLETISINLKPRVHMTGPGYEISLRDDLWQQLLAKGKICGDERWLIGENAKQEVVIVHFDRR</sequence>
<dbReference type="Proteomes" id="UP000235786">
    <property type="component" value="Unassembled WGS sequence"/>
</dbReference>
<proteinExistence type="predicted"/>
<evidence type="ECO:0000313" key="4">
    <source>
        <dbReference type="Proteomes" id="UP000235786"/>
    </source>
</evidence>
<feature type="domain" description="F-box" evidence="2">
    <location>
        <begin position="1"/>
        <end position="46"/>
    </location>
</feature>
<dbReference type="OrthoDB" id="5334391at2759"/>
<dbReference type="CDD" id="cd09917">
    <property type="entry name" value="F-box_SF"/>
    <property type="match status" value="1"/>
</dbReference>
<reference evidence="3 4" key="1">
    <citation type="submission" date="2016-04" db="EMBL/GenBank/DDBJ databases">
        <title>A degradative enzymes factory behind the ericoid mycorrhizal symbiosis.</title>
        <authorList>
            <consortium name="DOE Joint Genome Institute"/>
            <person name="Martino E."/>
            <person name="Morin E."/>
            <person name="Grelet G."/>
            <person name="Kuo A."/>
            <person name="Kohler A."/>
            <person name="Daghino S."/>
            <person name="Barry K."/>
            <person name="Choi C."/>
            <person name="Cichocki N."/>
            <person name="Clum A."/>
            <person name="Copeland A."/>
            <person name="Hainaut M."/>
            <person name="Haridas S."/>
            <person name="Labutti K."/>
            <person name="Lindquist E."/>
            <person name="Lipzen A."/>
            <person name="Khouja H.-R."/>
            <person name="Murat C."/>
            <person name="Ohm R."/>
            <person name="Olson A."/>
            <person name="Spatafora J."/>
            <person name="Veneault-Fourrey C."/>
            <person name="Henrissat B."/>
            <person name="Grigoriev I."/>
            <person name="Martin F."/>
            <person name="Perotto S."/>
        </authorList>
    </citation>
    <scope>NUCLEOTIDE SEQUENCE [LARGE SCALE GENOMIC DNA]</scope>
    <source>
        <strain evidence="3 4">F</strain>
    </source>
</reference>
<feature type="region of interest" description="Disordered" evidence="1">
    <location>
        <begin position="282"/>
        <end position="301"/>
    </location>
</feature>
<dbReference type="EMBL" id="KZ613946">
    <property type="protein sequence ID" value="PMD39861.1"/>
    <property type="molecule type" value="Genomic_DNA"/>
</dbReference>
<gene>
    <name evidence="3" type="ORF">L207DRAFT_583706</name>
</gene>
<organism evidence="3 4">
    <name type="scientific">Hyaloscypha variabilis (strain UAMH 11265 / GT02V1 / F)</name>
    <name type="common">Meliniomyces variabilis</name>
    <dbReference type="NCBI Taxonomy" id="1149755"/>
    <lineage>
        <taxon>Eukaryota</taxon>
        <taxon>Fungi</taxon>
        <taxon>Dikarya</taxon>
        <taxon>Ascomycota</taxon>
        <taxon>Pezizomycotina</taxon>
        <taxon>Leotiomycetes</taxon>
        <taxon>Helotiales</taxon>
        <taxon>Hyaloscyphaceae</taxon>
        <taxon>Hyaloscypha</taxon>
        <taxon>Hyaloscypha variabilis</taxon>
    </lineage>
</organism>
<dbReference type="InterPro" id="IPR001810">
    <property type="entry name" value="F-box_dom"/>
</dbReference>
<protein>
    <recommendedName>
        <fullName evidence="2">F-box domain-containing protein</fullName>
    </recommendedName>
</protein>
<dbReference type="SUPFAM" id="SSF81383">
    <property type="entry name" value="F-box domain"/>
    <property type="match status" value="1"/>
</dbReference>
<evidence type="ECO:0000259" key="2">
    <source>
        <dbReference type="PROSITE" id="PS50181"/>
    </source>
</evidence>